<reference evidence="2 3" key="1">
    <citation type="submission" date="2024-02" db="EMBL/GenBank/DDBJ databases">
        <authorList>
            <person name="Chen Y."/>
            <person name="Shah S."/>
            <person name="Dougan E. K."/>
            <person name="Thang M."/>
            <person name="Chan C."/>
        </authorList>
    </citation>
    <scope>NUCLEOTIDE SEQUENCE [LARGE SCALE GENOMIC DNA]</scope>
</reference>
<proteinExistence type="predicted"/>
<keyword evidence="3" id="KW-1185">Reference proteome</keyword>
<feature type="region of interest" description="Disordered" evidence="1">
    <location>
        <begin position="92"/>
        <end position="114"/>
    </location>
</feature>
<accession>A0ABP0KT19</accession>
<evidence type="ECO:0000313" key="2">
    <source>
        <dbReference type="EMBL" id="CAK9029373.1"/>
    </source>
</evidence>
<evidence type="ECO:0000256" key="1">
    <source>
        <dbReference type="SAM" id="MobiDB-lite"/>
    </source>
</evidence>
<comment type="caution">
    <text evidence="2">The sequence shown here is derived from an EMBL/GenBank/DDBJ whole genome shotgun (WGS) entry which is preliminary data.</text>
</comment>
<feature type="compositionally biased region" description="Low complexity" evidence="1">
    <location>
        <begin position="92"/>
        <end position="109"/>
    </location>
</feature>
<name>A0ABP0KT19_9DINO</name>
<sequence length="174" mass="17511">MHLSSAKVLLDYARSAAEIYLQPASERPGARLAHYSESLEQVADEMLFETLHSAAAKGLRMPGPAQGASDTPPIAAASAVASVAAAAAAGQAAQASEAAQAEPTASSDAKAADDAHDAPLVPVIHGVIPVGELRLDKAPVETGPVQAGIANGAAHKDELEGEGCCASPRAKGWC</sequence>
<dbReference type="EMBL" id="CAXAMM010012622">
    <property type="protein sequence ID" value="CAK9029373.1"/>
    <property type="molecule type" value="Genomic_DNA"/>
</dbReference>
<gene>
    <name evidence="2" type="ORF">SCF082_LOCUS18759</name>
</gene>
<evidence type="ECO:0000313" key="3">
    <source>
        <dbReference type="Proteomes" id="UP001642464"/>
    </source>
</evidence>
<protein>
    <submittedName>
        <fullName evidence="2">Uncharacterized protein</fullName>
    </submittedName>
</protein>
<dbReference type="Proteomes" id="UP001642464">
    <property type="component" value="Unassembled WGS sequence"/>
</dbReference>
<organism evidence="2 3">
    <name type="scientific">Durusdinium trenchii</name>
    <dbReference type="NCBI Taxonomy" id="1381693"/>
    <lineage>
        <taxon>Eukaryota</taxon>
        <taxon>Sar</taxon>
        <taxon>Alveolata</taxon>
        <taxon>Dinophyceae</taxon>
        <taxon>Suessiales</taxon>
        <taxon>Symbiodiniaceae</taxon>
        <taxon>Durusdinium</taxon>
    </lineage>
</organism>